<dbReference type="Pfam" id="PF00430">
    <property type="entry name" value="ATP-synt_B"/>
    <property type="match status" value="1"/>
</dbReference>
<keyword evidence="9 13" id="KW-0066">ATP synthesis</keyword>
<evidence type="ECO:0000313" key="17">
    <source>
        <dbReference type="Proteomes" id="UP001595776"/>
    </source>
</evidence>
<evidence type="ECO:0000256" key="8">
    <source>
        <dbReference type="ARBA" id="ARBA00023136"/>
    </source>
</evidence>
<keyword evidence="2 13" id="KW-0813">Transport</keyword>
<evidence type="ECO:0000256" key="14">
    <source>
        <dbReference type="RuleBase" id="RU003848"/>
    </source>
</evidence>
<evidence type="ECO:0000256" key="6">
    <source>
        <dbReference type="ARBA" id="ARBA00022989"/>
    </source>
</evidence>
<dbReference type="CDD" id="cd06503">
    <property type="entry name" value="ATP-synt_Fo_b"/>
    <property type="match status" value="1"/>
</dbReference>
<evidence type="ECO:0000256" key="12">
    <source>
        <dbReference type="ARBA" id="ARBA00037847"/>
    </source>
</evidence>
<dbReference type="InterPro" id="IPR050059">
    <property type="entry name" value="ATP_synthase_B_chain"/>
</dbReference>
<evidence type="ECO:0000256" key="4">
    <source>
        <dbReference type="ARBA" id="ARBA00022692"/>
    </source>
</evidence>
<keyword evidence="8 13" id="KW-0472">Membrane</keyword>
<dbReference type="RefSeq" id="WP_068153187.1">
    <property type="nucleotide sequence ID" value="NZ_JBHSCR010000003.1"/>
</dbReference>
<keyword evidence="3 13" id="KW-0138">CF(0)</keyword>
<organism evidence="16 17">
    <name type="scientific">Kordiimonas lipolytica</name>
    <dbReference type="NCBI Taxonomy" id="1662421"/>
    <lineage>
        <taxon>Bacteria</taxon>
        <taxon>Pseudomonadati</taxon>
        <taxon>Pseudomonadota</taxon>
        <taxon>Alphaproteobacteria</taxon>
        <taxon>Kordiimonadales</taxon>
        <taxon>Kordiimonadaceae</taxon>
        <taxon>Kordiimonas</taxon>
    </lineage>
</organism>
<keyword evidence="5 13" id="KW-0375">Hydrogen ion transport</keyword>
<evidence type="ECO:0000256" key="11">
    <source>
        <dbReference type="ARBA" id="ARBA00025614"/>
    </source>
</evidence>
<accession>A0ABV8U8F1</accession>
<keyword evidence="7 13" id="KW-0406">Ion transport</keyword>
<feature type="transmembrane region" description="Helical" evidence="13">
    <location>
        <begin position="12"/>
        <end position="30"/>
    </location>
</feature>
<dbReference type="InterPro" id="IPR002146">
    <property type="entry name" value="ATP_synth_b/b'su_bac/chlpt"/>
</dbReference>
<keyword evidence="15" id="KW-0175">Coiled coil</keyword>
<comment type="function">
    <text evidence="11">Component of the F(0) channel, it forms part of the peripheral stalk, linking F(1) to F(0). The b'-subunit is a diverged and duplicated form of b found in plants and photosynthetic bacteria.</text>
</comment>
<comment type="caution">
    <text evidence="16">The sequence shown here is derived from an EMBL/GenBank/DDBJ whole genome shotgun (WGS) entry which is preliminary data.</text>
</comment>
<evidence type="ECO:0000256" key="1">
    <source>
        <dbReference type="ARBA" id="ARBA00005513"/>
    </source>
</evidence>
<evidence type="ECO:0000256" key="13">
    <source>
        <dbReference type="HAMAP-Rule" id="MF_01398"/>
    </source>
</evidence>
<evidence type="ECO:0000256" key="3">
    <source>
        <dbReference type="ARBA" id="ARBA00022547"/>
    </source>
</evidence>
<keyword evidence="17" id="KW-1185">Reference proteome</keyword>
<feature type="coiled-coil region" evidence="15">
    <location>
        <begin position="51"/>
        <end position="122"/>
    </location>
</feature>
<evidence type="ECO:0000256" key="2">
    <source>
        <dbReference type="ARBA" id="ARBA00022448"/>
    </source>
</evidence>
<sequence length="168" mass="18068">MADGHGSVFSDPTFWVAGSFVVFVAGVMYAKAHKTIAGMLDERTAAIKGQLDEAKAIREDAEKLLHDYQRKQRDAEKEAADMVAQAKEDAKIMAKEAKADIKAMAERRTRAAEEKIAQAEANAVKEVRAVAVDVAIKAAGAVFADKLKGKEGGALIDKAITDVESKLH</sequence>
<protein>
    <recommendedName>
        <fullName evidence="13">ATP synthase subunit b</fullName>
    </recommendedName>
    <alternativeName>
        <fullName evidence="13">ATP synthase F(0) sector subunit b</fullName>
    </alternativeName>
    <alternativeName>
        <fullName evidence="13">ATPase subunit I</fullName>
    </alternativeName>
    <alternativeName>
        <fullName evidence="13">F-type ATPase subunit b</fullName>
        <shortName evidence="13">F-ATPase subunit b</shortName>
    </alternativeName>
</protein>
<keyword evidence="4 13" id="KW-0812">Transmembrane</keyword>
<keyword evidence="6 13" id="KW-1133">Transmembrane helix</keyword>
<name>A0ABV8U8F1_9PROT</name>
<dbReference type="PANTHER" id="PTHR33445:SF1">
    <property type="entry name" value="ATP SYNTHASE SUBUNIT B"/>
    <property type="match status" value="1"/>
</dbReference>
<evidence type="ECO:0000256" key="5">
    <source>
        <dbReference type="ARBA" id="ARBA00022781"/>
    </source>
</evidence>
<dbReference type="EMBL" id="JBHSCR010000003">
    <property type="protein sequence ID" value="MFC4347498.1"/>
    <property type="molecule type" value="Genomic_DNA"/>
</dbReference>
<evidence type="ECO:0000256" key="15">
    <source>
        <dbReference type="SAM" id="Coils"/>
    </source>
</evidence>
<dbReference type="Proteomes" id="UP001595776">
    <property type="component" value="Unassembled WGS sequence"/>
</dbReference>
<dbReference type="HAMAP" id="MF_01398">
    <property type="entry name" value="ATP_synth_b_bprime"/>
    <property type="match status" value="1"/>
</dbReference>
<comment type="function">
    <text evidence="10 13">F(1)F(0) ATP synthase produces ATP from ADP in the presence of a proton or sodium gradient. F-type ATPases consist of two structural domains, F(1) containing the extramembraneous catalytic core and F(0) containing the membrane proton channel, linked together by a central stalk and a peripheral stalk. During catalysis, ATP synthesis in the catalytic domain of F(1) is coupled via a rotary mechanism of the central stalk subunits to proton translocation.</text>
</comment>
<comment type="subcellular location">
    <subcellularLocation>
        <location evidence="13">Cell membrane</location>
        <topology evidence="13">Single-pass membrane protein</topology>
    </subcellularLocation>
    <subcellularLocation>
        <location evidence="12">Endomembrane system</location>
        <topology evidence="12">Single-pass membrane protein</topology>
    </subcellularLocation>
</comment>
<comment type="subunit">
    <text evidence="13">F-type ATPases have 2 components, F(1) - the catalytic core - and F(0) - the membrane proton channel. F(1) has five subunits: alpha(3), beta(3), gamma(1), delta(1), epsilon(1). F(0) has three main subunits: a(1), b(2) and c(10-14). The alpha and beta chains form an alternating ring which encloses part of the gamma chain. F(1) is attached to F(0) by a central stalk formed by the gamma and epsilon chains, while a peripheral stalk is formed by the delta and b chains.</text>
</comment>
<evidence type="ECO:0000313" key="16">
    <source>
        <dbReference type="EMBL" id="MFC4347498.1"/>
    </source>
</evidence>
<proteinExistence type="inferred from homology"/>
<keyword evidence="13" id="KW-1003">Cell membrane</keyword>
<gene>
    <name evidence="13" type="primary">atpF</name>
    <name evidence="16" type="ORF">ACFO5Q_06530</name>
</gene>
<dbReference type="PANTHER" id="PTHR33445">
    <property type="entry name" value="ATP SYNTHASE SUBUNIT B', CHLOROPLASTIC"/>
    <property type="match status" value="1"/>
</dbReference>
<evidence type="ECO:0000256" key="10">
    <source>
        <dbReference type="ARBA" id="ARBA00025198"/>
    </source>
</evidence>
<evidence type="ECO:0000256" key="9">
    <source>
        <dbReference type="ARBA" id="ARBA00023310"/>
    </source>
</evidence>
<comment type="similarity">
    <text evidence="1 13 14">Belongs to the ATPase B chain family.</text>
</comment>
<reference evidence="17" key="1">
    <citation type="journal article" date="2019" name="Int. J. Syst. Evol. Microbiol.">
        <title>The Global Catalogue of Microorganisms (GCM) 10K type strain sequencing project: providing services to taxonomists for standard genome sequencing and annotation.</title>
        <authorList>
            <consortium name="The Broad Institute Genomics Platform"/>
            <consortium name="The Broad Institute Genome Sequencing Center for Infectious Disease"/>
            <person name="Wu L."/>
            <person name="Ma J."/>
        </authorList>
    </citation>
    <scope>NUCLEOTIDE SEQUENCE [LARGE SCALE GENOMIC DNA]</scope>
    <source>
        <strain evidence="17">CGMCC 1.15304</strain>
    </source>
</reference>
<evidence type="ECO:0000256" key="7">
    <source>
        <dbReference type="ARBA" id="ARBA00023065"/>
    </source>
</evidence>